<evidence type="ECO:0000256" key="12">
    <source>
        <dbReference type="ARBA" id="ARBA00034617"/>
    </source>
</evidence>
<proteinExistence type="inferred from homology"/>
<dbReference type="CDD" id="cd17932">
    <property type="entry name" value="DEXQc_UvrD"/>
    <property type="match status" value="1"/>
</dbReference>
<dbReference type="InterPro" id="IPR027417">
    <property type="entry name" value="P-loop_NTPase"/>
</dbReference>
<keyword evidence="11" id="KW-0413">Isomerase</keyword>
<evidence type="ECO:0000256" key="11">
    <source>
        <dbReference type="ARBA" id="ARBA00023235"/>
    </source>
</evidence>
<feature type="binding site" evidence="15">
    <location>
        <begin position="35"/>
        <end position="42"/>
    </location>
    <ligand>
        <name>ATP</name>
        <dbReference type="ChEBI" id="CHEBI:30616"/>
    </ligand>
</feature>
<dbReference type="InterPro" id="IPR011335">
    <property type="entry name" value="Restrct_endonuc-II-like"/>
</dbReference>
<comment type="caution">
    <text evidence="18">The sequence shown here is derived from an EMBL/GenBank/DDBJ whole genome shotgun (WGS) entry which is preliminary data.</text>
</comment>
<keyword evidence="2" id="KW-0540">Nuclease</keyword>
<evidence type="ECO:0000256" key="8">
    <source>
        <dbReference type="ARBA" id="ARBA00022840"/>
    </source>
</evidence>
<keyword evidence="4" id="KW-0227">DNA damage</keyword>
<comment type="catalytic activity">
    <reaction evidence="12">
        <text>Couples ATP hydrolysis with the unwinding of duplex DNA by translocating in the 3'-5' direction.</text>
        <dbReference type="EC" id="5.6.2.4"/>
    </reaction>
</comment>
<dbReference type="EC" id="5.6.2.4" evidence="13"/>
<dbReference type="GO" id="GO:0004527">
    <property type="term" value="F:exonuclease activity"/>
    <property type="evidence" value="ECO:0007669"/>
    <property type="project" value="UniProtKB-KW"/>
</dbReference>
<dbReference type="Gene3D" id="3.40.50.300">
    <property type="entry name" value="P-loop containing nucleotide triphosphate hydrolases"/>
    <property type="match status" value="2"/>
</dbReference>
<comment type="catalytic activity">
    <reaction evidence="14">
        <text>ATP + H2O = ADP + phosphate + H(+)</text>
        <dbReference type="Rhea" id="RHEA:13065"/>
        <dbReference type="ChEBI" id="CHEBI:15377"/>
        <dbReference type="ChEBI" id="CHEBI:15378"/>
        <dbReference type="ChEBI" id="CHEBI:30616"/>
        <dbReference type="ChEBI" id="CHEBI:43474"/>
        <dbReference type="ChEBI" id="CHEBI:456216"/>
        <dbReference type="EC" id="5.6.2.4"/>
    </reaction>
</comment>
<dbReference type="PROSITE" id="PS51198">
    <property type="entry name" value="UVRD_HELICASE_ATP_BIND"/>
    <property type="match status" value="1"/>
</dbReference>
<reference evidence="18 19" key="1">
    <citation type="journal article" date="2015" name="Nature">
        <title>rRNA introns, odd ribosomes, and small enigmatic genomes across a large radiation of phyla.</title>
        <authorList>
            <person name="Brown C.T."/>
            <person name="Hug L.A."/>
            <person name="Thomas B.C."/>
            <person name="Sharon I."/>
            <person name="Castelle C.J."/>
            <person name="Singh A."/>
            <person name="Wilkins M.J."/>
            <person name="Williams K.H."/>
            <person name="Banfield J.F."/>
        </authorList>
    </citation>
    <scope>NUCLEOTIDE SEQUENCE [LARGE SCALE GENOMIC DNA]</scope>
</reference>
<dbReference type="Gene3D" id="1.10.486.10">
    <property type="entry name" value="PCRA, domain 4"/>
    <property type="match status" value="1"/>
</dbReference>
<gene>
    <name evidence="18" type="ORF">UV76_C0002G0133</name>
</gene>
<keyword evidence="3 15" id="KW-0547">Nucleotide-binding</keyword>
<dbReference type="InterPro" id="IPR000212">
    <property type="entry name" value="DNA_helicase_UvrD/REP"/>
</dbReference>
<keyword evidence="5 15" id="KW-0378">Hydrolase</keyword>
<dbReference type="AlphaFoldDB" id="A0A0G1DUA1"/>
<dbReference type="Pfam" id="PF00580">
    <property type="entry name" value="UvrD-helicase"/>
    <property type="match status" value="1"/>
</dbReference>
<sequence length="984" mass="113663">MASKFEGEFDNEYKKLNPAQKEAVDAIDGPVMVVAGPGTGKTTILTLRIANILKETDTAPENILALTFTEAASVNMRRKLSEIIGSRAYQVVISTFHSFAESIIRKYPEEFPRIIGSRPIGEVDQVSIIESLIDFSPLKILRPYGDPYLYTKDISSNISTLKREGLSPEAFSKLVKEEENDFKKIPDLYHEKGAHRGKMKGEYQKLEKIIEKNKELADIYKNYQNELLKSKFYDFSDMIMEVLQAMEKSKFLLQILQEEYQYILVDEHQDTNNAQNRIIELLASYHAPNPNLFVVGDEKQAIFRFQGASLENFLYFKNLYKNAKLITLSENYRSTQGILDGVLSLMPDSLRLKANAPHKFEKIFILPFETPESETYFVARDIERKISKRARPEEIAVLYRNNEDAFAVSNLMKKIGVPHQIESDLDLFSDPDVRKLTAILRAINNFGDDRAVAEFLHIDLFNIEPLDVYKFVRSAASKKKQTLLEWPAGGAIAEAFKKLSSWVKMSKSSDLLSIFEAVVRESELLKSMLESPEAERKFGAINSFFDEAKNLVLRKPDANLEDFFVYLETVRKHNLFIKKKRTHKSKGMVRLMTAHRAKGLEFEYVYIIKAYSGHFGDRHSLDKLKLLPSVYMLSGKKIEVTDDNADERRLFYVALTRAKKGINITYSKTGEDGKELLPSSFLGELKPEFTETRGTSAYEKEYQEDKKINFEPGKEEPDNLKDKNFIRELFVSQGFSPTALNNYIECPWKYFYQNLIRIPSVPTKFQSYGTAVHEALRDFFSRMKEEETDKEFLIRSFEGYLNNSGLRERDISELLEKGRKALSLWYDAHRGSWNENVLTEFRINGIMLDENIRLTGVLDKMEFVDGNEVDVVDYKTGRPKTRNDLLGKTKNADGSYFRQLVFYKILLDRFEDGKFRMRSGIIDFIEPDEKGKMHREVFEISEEDTEELIKKIKQVAGEILNLSFWNTRCGKKDCEFCPLREMMK</sequence>
<dbReference type="GO" id="GO:0000725">
    <property type="term" value="P:recombinational repair"/>
    <property type="evidence" value="ECO:0007669"/>
    <property type="project" value="TreeGrafter"/>
</dbReference>
<evidence type="ECO:0000256" key="9">
    <source>
        <dbReference type="ARBA" id="ARBA00023125"/>
    </source>
</evidence>
<evidence type="ECO:0000256" key="1">
    <source>
        <dbReference type="ARBA" id="ARBA00009922"/>
    </source>
</evidence>
<dbReference type="Gene3D" id="1.10.10.160">
    <property type="match status" value="1"/>
</dbReference>
<feature type="domain" description="UvrD-like helicase ATP-binding" evidence="16">
    <location>
        <begin position="14"/>
        <end position="335"/>
    </location>
</feature>
<evidence type="ECO:0000256" key="5">
    <source>
        <dbReference type="ARBA" id="ARBA00022801"/>
    </source>
</evidence>
<evidence type="ECO:0000256" key="6">
    <source>
        <dbReference type="ARBA" id="ARBA00022806"/>
    </source>
</evidence>
<dbReference type="PANTHER" id="PTHR11070">
    <property type="entry name" value="UVRD / RECB / PCRA DNA HELICASE FAMILY MEMBER"/>
    <property type="match status" value="1"/>
</dbReference>
<dbReference type="InterPro" id="IPR011604">
    <property type="entry name" value="PDDEXK-like_dom_sf"/>
</dbReference>
<evidence type="ECO:0000256" key="14">
    <source>
        <dbReference type="ARBA" id="ARBA00048988"/>
    </source>
</evidence>
<keyword evidence="7" id="KW-0269">Exonuclease</keyword>
<dbReference type="Proteomes" id="UP000034646">
    <property type="component" value="Unassembled WGS sequence"/>
</dbReference>
<keyword evidence="8 15" id="KW-0067">ATP-binding</keyword>
<dbReference type="InterPro" id="IPR038726">
    <property type="entry name" value="PDDEXK_AddAB-type"/>
</dbReference>
<comment type="similarity">
    <text evidence="1">Belongs to the helicase family. UvrD subfamily.</text>
</comment>
<dbReference type="Gene3D" id="3.90.320.10">
    <property type="match status" value="1"/>
</dbReference>
<evidence type="ECO:0000313" key="19">
    <source>
        <dbReference type="Proteomes" id="UP000034646"/>
    </source>
</evidence>
<dbReference type="SUPFAM" id="SSF52540">
    <property type="entry name" value="P-loop containing nucleoside triphosphate hydrolases"/>
    <property type="match status" value="1"/>
</dbReference>
<evidence type="ECO:0000256" key="7">
    <source>
        <dbReference type="ARBA" id="ARBA00022839"/>
    </source>
</evidence>
<accession>A0A0G1DUA1</accession>
<dbReference type="Pfam" id="PF13361">
    <property type="entry name" value="UvrD_C"/>
    <property type="match status" value="1"/>
</dbReference>
<evidence type="ECO:0000259" key="17">
    <source>
        <dbReference type="PROSITE" id="PS51217"/>
    </source>
</evidence>
<dbReference type="EMBL" id="LCFS01000002">
    <property type="protein sequence ID" value="KKT01220.1"/>
    <property type="molecule type" value="Genomic_DNA"/>
</dbReference>
<keyword evidence="10" id="KW-0234">DNA repair</keyword>
<dbReference type="STRING" id="1618738.UV76_C0002G0133"/>
<evidence type="ECO:0000256" key="3">
    <source>
        <dbReference type="ARBA" id="ARBA00022741"/>
    </source>
</evidence>
<dbReference type="Pfam" id="PF12705">
    <property type="entry name" value="PDDEXK_1"/>
    <property type="match status" value="1"/>
</dbReference>
<dbReference type="SUPFAM" id="SSF52980">
    <property type="entry name" value="Restriction endonuclease-like"/>
    <property type="match status" value="1"/>
</dbReference>
<dbReference type="PANTHER" id="PTHR11070:SF2">
    <property type="entry name" value="ATP-DEPENDENT DNA HELICASE SRS2"/>
    <property type="match status" value="1"/>
</dbReference>
<evidence type="ECO:0000313" key="18">
    <source>
        <dbReference type="EMBL" id="KKT01220.1"/>
    </source>
</evidence>
<dbReference type="PATRIC" id="fig|1618738.3.peg.202"/>
<keyword evidence="6 15" id="KW-0347">Helicase</keyword>
<dbReference type="PROSITE" id="PS51217">
    <property type="entry name" value="UVRD_HELICASE_CTER"/>
    <property type="match status" value="1"/>
</dbReference>
<organism evidence="18 19">
    <name type="scientific">Candidatus Nomurabacteria bacterium GW2011_GWA2_43_15</name>
    <dbReference type="NCBI Taxonomy" id="1618738"/>
    <lineage>
        <taxon>Bacteria</taxon>
        <taxon>Candidatus Nomuraibacteriota</taxon>
    </lineage>
</organism>
<dbReference type="GO" id="GO:0005524">
    <property type="term" value="F:ATP binding"/>
    <property type="evidence" value="ECO:0007669"/>
    <property type="project" value="UniProtKB-UniRule"/>
</dbReference>
<feature type="domain" description="UvrD-like helicase C-terminal" evidence="17">
    <location>
        <begin position="329"/>
        <end position="599"/>
    </location>
</feature>
<evidence type="ECO:0000256" key="10">
    <source>
        <dbReference type="ARBA" id="ARBA00023204"/>
    </source>
</evidence>
<keyword evidence="9" id="KW-0238">DNA-binding</keyword>
<evidence type="ECO:0000256" key="15">
    <source>
        <dbReference type="PROSITE-ProRule" id="PRU00560"/>
    </source>
</evidence>
<dbReference type="GO" id="GO:0043138">
    <property type="term" value="F:3'-5' DNA helicase activity"/>
    <property type="evidence" value="ECO:0007669"/>
    <property type="project" value="UniProtKB-EC"/>
</dbReference>
<dbReference type="InterPro" id="IPR013986">
    <property type="entry name" value="DExx_box_DNA_helicase_dom_sf"/>
</dbReference>
<evidence type="ECO:0000256" key="13">
    <source>
        <dbReference type="ARBA" id="ARBA00034808"/>
    </source>
</evidence>
<evidence type="ECO:0000256" key="2">
    <source>
        <dbReference type="ARBA" id="ARBA00022722"/>
    </source>
</evidence>
<dbReference type="InterPro" id="IPR014016">
    <property type="entry name" value="UvrD-like_ATP-bd"/>
</dbReference>
<protein>
    <recommendedName>
        <fullName evidence="13">DNA 3'-5' helicase</fullName>
        <ecNumber evidence="13">5.6.2.4</ecNumber>
    </recommendedName>
</protein>
<dbReference type="GO" id="GO:0003677">
    <property type="term" value="F:DNA binding"/>
    <property type="evidence" value="ECO:0007669"/>
    <property type="project" value="UniProtKB-KW"/>
</dbReference>
<evidence type="ECO:0000256" key="4">
    <source>
        <dbReference type="ARBA" id="ARBA00022763"/>
    </source>
</evidence>
<name>A0A0G1DUA1_9BACT</name>
<dbReference type="InterPro" id="IPR014017">
    <property type="entry name" value="DNA_helicase_UvrD-like_C"/>
</dbReference>
<evidence type="ECO:0000259" key="16">
    <source>
        <dbReference type="PROSITE" id="PS51198"/>
    </source>
</evidence>